<comment type="function">
    <text evidence="5 6">Responsible for the release of ribosomes from messenger RNA at the termination of protein biosynthesis. May increase the efficiency of translation by recycling ribosomes from one round of translation to another.</text>
</comment>
<dbReference type="FunFam" id="1.10.132.20:FF:000001">
    <property type="entry name" value="Ribosome-recycling factor"/>
    <property type="match status" value="1"/>
</dbReference>
<dbReference type="InterPro" id="IPR036191">
    <property type="entry name" value="RRF_sf"/>
</dbReference>
<dbReference type="EMBL" id="MAYS01000448">
    <property type="protein sequence ID" value="OFC61102.1"/>
    <property type="molecule type" value="Genomic_DNA"/>
</dbReference>
<evidence type="ECO:0000256" key="6">
    <source>
        <dbReference type="HAMAP-Rule" id="MF_00040"/>
    </source>
</evidence>
<dbReference type="Pfam" id="PF01765">
    <property type="entry name" value="RRF"/>
    <property type="match status" value="1"/>
</dbReference>
<dbReference type="SUPFAM" id="SSF55194">
    <property type="entry name" value="Ribosome recycling factor, RRF"/>
    <property type="match status" value="1"/>
</dbReference>
<feature type="domain" description="Ribosome recycling factor" evidence="7">
    <location>
        <begin position="20"/>
        <end position="183"/>
    </location>
</feature>
<evidence type="ECO:0000313" key="10">
    <source>
        <dbReference type="Proteomes" id="UP000243534"/>
    </source>
</evidence>
<dbReference type="PANTHER" id="PTHR20982:SF3">
    <property type="entry name" value="MITOCHONDRIAL RIBOSOME RECYCLING FACTOR PSEUDO 1"/>
    <property type="match status" value="1"/>
</dbReference>
<evidence type="ECO:0000256" key="4">
    <source>
        <dbReference type="ARBA" id="ARBA00022917"/>
    </source>
</evidence>
<dbReference type="GO" id="GO:0043023">
    <property type="term" value="F:ribosomal large subunit binding"/>
    <property type="evidence" value="ECO:0007669"/>
    <property type="project" value="TreeGrafter"/>
</dbReference>
<evidence type="ECO:0000313" key="11">
    <source>
        <dbReference type="Proteomes" id="UP000244334"/>
    </source>
</evidence>
<dbReference type="GO" id="GO:0005829">
    <property type="term" value="C:cytosol"/>
    <property type="evidence" value="ECO:0007669"/>
    <property type="project" value="GOC"/>
</dbReference>
<dbReference type="InterPro" id="IPR023584">
    <property type="entry name" value="Ribosome_recyc_fac_dom"/>
</dbReference>
<dbReference type="OrthoDB" id="9804006at2"/>
<evidence type="ECO:0000256" key="5">
    <source>
        <dbReference type="ARBA" id="ARBA00025050"/>
    </source>
</evidence>
<dbReference type="Proteomes" id="UP000244334">
    <property type="component" value="Unassembled WGS sequence"/>
</dbReference>
<evidence type="ECO:0000256" key="2">
    <source>
        <dbReference type="ARBA" id="ARBA00005912"/>
    </source>
</evidence>
<keyword evidence="4 6" id="KW-0648">Protein biosynthesis</keyword>
<comment type="similarity">
    <text evidence="2 6">Belongs to the RRF family.</text>
</comment>
<sequence length="185" mass="20818">MIKDIKKDAEVRMEKCVEAFKNNISKIRTGRASPAILDGIMVDYYGSATPLRQLASVTVEDSRTLKINVFDHSISNAVEKAIMSSDLGLNPISVGTDIRVPLPALTEERRKDLIKIVRGEAEQGRVSVRNVRRDANDKVKALLKHKEISENDDRRLQEEIQKMTDVDIKKIDAALAEKEAELMDF</sequence>
<dbReference type="CDD" id="cd00520">
    <property type="entry name" value="RRF"/>
    <property type="match status" value="1"/>
</dbReference>
<dbReference type="GO" id="GO:0002184">
    <property type="term" value="P:cytoplasmic translational termination"/>
    <property type="evidence" value="ECO:0007669"/>
    <property type="project" value="TreeGrafter"/>
</dbReference>
<evidence type="ECO:0000256" key="3">
    <source>
        <dbReference type="ARBA" id="ARBA00022490"/>
    </source>
</evidence>
<dbReference type="Proteomes" id="UP000243534">
    <property type="component" value="Unassembled WGS sequence"/>
</dbReference>
<reference evidence="8 10" key="1">
    <citation type="submission" date="2016-07" db="EMBL/GenBank/DDBJ databases">
        <authorList>
            <person name="Yuval B."/>
        </authorList>
    </citation>
    <scope>NUCLEOTIDE SEQUENCE [LARGE SCALE GENOMIC DNA]</scope>
    <source>
        <strain evidence="8 10">IL</strain>
    </source>
</reference>
<protein>
    <recommendedName>
        <fullName evidence="6">Ribosome-recycling factor</fullName>
        <shortName evidence="6">RRF</shortName>
    </recommendedName>
    <alternativeName>
        <fullName evidence="6">Ribosome-releasing factor</fullName>
    </alternativeName>
</protein>
<comment type="caution">
    <text evidence="8">The sequence shown here is derived from an EMBL/GenBank/DDBJ whole genome shotgun (WGS) entry which is preliminary data.</text>
</comment>
<evidence type="ECO:0000259" key="7">
    <source>
        <dbReference type="Pfam" id="PF01765"/>
    </source>
</evidence>
<dbReference type="FunFam" id="3.30.1360.40:FF:000001">
    <property type="entry name" value="Ribosome-recycling factor"/>
    <property type="match status" value="1"/>
</dbReference>
<gene>
    <name evidence="6 9" type="primary">frr</name>
    <name evidence="9" type="ORF">ACZ87_00931</name>
    <name evidence="8" type="ORF">BBW68_13520</name>
</gene>
<dbReference type="HAMAP" id="MF_00040">
    <property type="entry name" value="RRF"/>
    <property type="match status" value="1"/>
</dbReference>
<dbReference type="InterPro" id="IPR002661">
    <property type="entry name" value="Ribosome_recyc_fac"/>
</dbReference>
<keyword evidence="3 6" id="KW-0963">Cytoplasm</keyword>
<accession>A0A1E7YX63</accession>
<evidence type="ECO:0000313" key="8">
    <source>
        <dbReference type="EMBL" id="OFC61102.1"/>
    </source>
</evidence>
<dbReference type="EMBL" id="LJAM02000051">
    <property type="protein sequence ID" value="RAP72242.1"/>
    <property type="molecule type" value="Genomic_DNA"/>
</dbReference>
<comment type="subcellular location">
    <subcellularLocation>
        <location evidence="1 6">Cytoplasm</location>
    </subcellularLocation>
</comment>
<dbReference type="AlphaFoldDB" id="A0A1E7YX63"/>
<dbReference type="RefSeq" id="WP_070135562.1">
    <property type="nucleotide sequence ID" value="NZ_LJAM02000051.1"/>
</dbReference>
<reference evidence="9 11" key="2">
    <citation type="submission" date="2018-04" db="EMBL/GenBank/DDBJ databases">
        <title>Genomes of the Obligate Erwinia dacicola and Facultative Enterobacter sp. OLF Endosymbionts of the Olive Fruit fly, Bactrocera oleae.</title>
        <authorList>
            <person name="Estes A.M."/>
            <person name="Hearn D.J."/>
            <person name="Agarwal S."/>
            <person name="Pierson E.A."/>
            <person name="Dunning-Hotopp J.C."/>
        </authorList>
    </citation>
    <scope>NUCLEOTIDE SEQUENCE [LARGE SCALE GENOMIC DNA]</scope>
    <source>
        <strain evidence="9 11">Oroville</strain>
    </source>
</reference>
<dbReference type="Gene3D" id="1.10.132.20">
    <property type="entry name" value="Ribosome-recycling factor"/>
    <property type="match status" value="1"/>
</dbReference>
<dbReference type="NCBIfam" id="TIGR00496">
    <property type="entry name" value="frr"/>
    <property type="match status" value="1"/>
</dbReference>
<organism evidence="8 10">
    <name type="scientific">Candidatus Erwinia dacicola</name>
    <dbReference type="NCBI Taxonomy" id="252393"/>
    <lineage>
        <taxon>Bacteria</taxon>
        <taxon>Pseudomonadati</taxon>
        <taxon>Pseudomonadota</taxon>
        <taxon>Gammaproteobacteria</taxon>
        <taxon>Enterobacterales</taxon>
        <taxon>Erwiniaceae</taxon>
        <taxon>Erwinia</taxon>
    </lineage>
</organism>
<evidence type="ECO:0000256" key="1">
    <source>
        <dbReference type="ARBA" id="ARBA00004496"/>
    </source>
</evidence>
<name>A0A1E7YX63_9GAMM</name>
<keyword evidence="11" id="KW-1185">Reference proteome</keyword>
<dbReference type="PANTHER" id="PTHR20982">
    <property type="entry name" value="RIBOSOME RECYCLING FACTOR"/>
    <property type="match status" value="1"/>
</dbReference>
<evidence type="ECO:0000313" key="9">
    <source>
        <dbReference type="EMBL" id="RAP72242.1"/>
    </source>
</evidence>
<dbReference type="Gene3D" id="3.30.1360.40">
    <property type="match status" value="1"/>
</dbReference>
<proteinExistence type="inferred from homology"/>